<dbReference type="Pfam" id="PF00096">
    <property type="entry name" value="zf-C2H2"/>
    <property type="match status" value="2"/>
</dbReference>
<dbReference type="PROSITE" id="PS00028">
    <property type="entry name" value="ZINC_FINGER_C2H2_1"/>
    <property type="match status" value="2"/>
</dbReference>
<comment type="subcellular location">
    <subcellularLocation>
        <location evidence="1">Nucleus</location>
    </subcellularLocation>
</comment>
<dbReference type="Gene3D" id="3.30.160.60">
    <property type="entry name" value="Classic Zinc Finger"/>
    <property type="match status" value="4"/>
</dbReference>
<dbReference type="InterPro" id="IPR036236">
    <property type="entry name" value="Znf_C2H2_sf"/>
</dbReference>
<feature type="compositionally biased region" description="Polar residues" evidence="12">
    <location>
        <begin position="102"/>
        <end position="112"/>
    </location>
</feature>
<dbReference type="PROSITE" id="PS50157">
    <property type="entry name" value="ZINC_FINGER_C2H2_2"/>
    <property type="match status" value="4"/>
</dbReference>
<dbReference type="FunFam" id="3.30.160.60:FF:000382">
    <property type="entry name" value="zinc finger protein 35 isoform X4"/>
    <property type="match status" value="1"/>
</dbReference>
<evidence type="ECO:0000256" key="7">
    <source>
        <dbReference type="ARBA" id="ARBA00023015"/>
    </source>
</evidence>
<evidence type="ECO:0000259" key="13">
    <source>
        <dbReference type="PROSITE" id="PS50157"/>
    </source>
</evidence>
<dbReference type="PANTHER" id="PTHR24393">
    <property type="entry name" value="ZINC FINGER PROTEIN"/>
    <property type="match status" value="1"/>
</dbReference>
<feature type="domain" description="C2H2-type" evidence="13">
    <location>
        <begin position="156"/>
        <end position="183"/>
    </location>
</feature>
<evidence type="ECO:0000256" key="11">
    <source>
        <dbReference type="PROSITE-ProRule" id="PRU00042"/>
    </source>
</evidence>
<evidence type="ECO:0000256" key="9">
    <source>
        <dbReference type="ARBA" id="ARBA00023163"/>
    </source>
</evidence>
<evidence type="ECO:0000256" key="10">
    <source>
        <dbReference type="ARBA" id="ARBA00023242"/>
    </source>
</evidence>
<dbReference type="FunFam" id="3.30.160.60:FF:002343">
    <property type="entry name" value="Zinc finger protein 33A"/>
    <property type="match status" value="2"/>
</dbReference>
<dbReference type="InterPro" id="IPR013087">
    <property type="entry name" value="Znf_C2H2_type"/>
</dbReference>
<comment type="similarity">
    <text evidence="2">Belongs to the krueppel C2H2-type zinc-finger protein family.</text>
</comment>
<feature type="compositionally biased region" description="Low complexity" evidence="12">
    <location>
        <begin position="74"/>
        <end position="88"/>
    </location>
</feature>
<feature type="compositionally biased region" description="Polar residues" evidence="12">
    <location>
        <begin position="316"/>
        <end position="327"/>
    </location>
</feature>
<evidence type="ECO:0000256" key="12">
    <source>
        <dbReference type="SAM" id="MobiDB-lite"/>
    </source>
</evidence>
<dbReference type="GO" id="GO:0008270">
    <property type="term" value="F:zinc ion binding"/>
    <property type="evidence" value="ECO:0007669"/>
    <property type="project" value="UniProtKB-KW"/>
</dbReference>
<evidence type="ECO:0000256" key="8">
    <source>
        <dbReference type="ARBA" id="ARBA00023125"/>
    </source>
</evidence>
<organism evidence="14 15">
    <name type="scientific">Falco tinnunculus</name>
    <name type="common">Common kestrel</name>
    <dbReference type="NCBI Taxonomy" id="100819"/>
    <lineage>
        <taxon>Eukaryota</taxon>
        <taxon>Metazoa</taxon>
        <taxon>Chordata</taxon>
        <taxon>Craniata</taxon>
        <taxon>Vertebrata</taxon>
        <taxon>Euteleostomi</taxon>
        <taxon>Archelosauria</taxon>
        <taxon>Archosauria</taxon>
        <taxon>Dinosauria</taxon>
        <taxon>Saurischia</taxon>
        <taxon>Theropoda</taxon>
        <taxon>Coelurosauria</taxon>
        <taxon>Aves</taxon>
        <taxon>Neognathae</taxon>
        <taxon>Neoaves</taxon>
        <taxon>Telluraves</taxon>
        <taxon>Australaves</taxon>
        <taxon>Falconiformes</taxon>
        <taxon>Falconidae</taxon>
        <taxon>Falco</taxon>
    </lineage>
</organism>
<dbReference type="AlphaFoldDB" id="A0A8C4XRQ4"/>
<dbReference type="OrthoDB" id="654211at2759"/>
<dbReference type="GO" id="GO:0005634">
    <property type="term" value="C:nucleus"/>
    <property type="evidence" value="ECO:0007669"/>
    <property type="project" value="UniProtKB-SubCell"/>
</dbReference>
<keyword evidence="6" id="KW-0862">Zinc</keyword>
<feature type="domain" description="C2H2-type" evidence="13">
    <location>
        <begin position="184"/>
        <end position="211"/>
    </location>
</feature>
<evidence type="ECO:0000256" key="1">
    <source>
        <dbReference type="ARBA" id="ARBA00004123"/>
    </source>
</evidence>
<evidence type="ECO:0000256" key="6">
    <source>
        <dbReference type="ARBA" id="ARBA00022833"/>
    </source>
</evidence>
<evidence type="ECO:0000256" key="3">
    <source>
        <dbReference type="ARBA" id="ARBA00022723"/>
    </source>
</evidence>
<dbReference type="OMA" id="WTEASAC"/>
<name>A0A8C4XRQ4_FALTI</name>
<dbReference type="Proteomes" id="UP000694562">
    <property type="component" value="Unplaced"/>
</dbReference>
<evidence type="ECO:0000256" key="5">
    <source>
        <dbReference type="ARBA" id="ARBA00022771"/>
    </source>
</evidence>
<reference evidence="14" key="1">
    <citation type="submission" date="2025-08" db="UniProtKB">
        <authorList>
            <consortium name="Ensembl"/>
        </authorList>
    </citation>
    <scope>IDENTIFICATION</scope>
</reference>
<keyword evidence="7" id="KW-0805">Transcription regulation</keyword>
<feature type="region of interest" description="Disordered" evidence="12">
    <location>
        <begin position="25"/>
        <end position="116"/>
    </location>
</feature>
<feature type="region of interest" description="Disordered" evidence="12">
    <location>
        <begin position="265"/>
        <end position="327"/>
    </location>
</feature>
<keyword evidence="10" id="KW-0539">Nucleus</keyword>
<keyword evidence="3" id="KW-0479">Metal-binding</keyword>
<keyword evidence="8" id="KW-0238">DNA-binding</keyword>
<protein>
    <recommendedName>
        <fullName evidence="13">C2H2-type domain-containing protein</fullName>
    </recommendedName>
</protein>
<keyword evidence="4" id="KW-0677">Repeat</keyword>
<keyword evidence="5 11" id="KW-0863">Zinc-finger</keyword>
<dbReference type="GO" id="GO:0001228">
    <property type="term" value="F:DNA-binding transcription activator activity, RNA polymerase II-specific"/>
    <property type="evidence" value="ECO:0007669"/>
    <property type="project" value="TreeGrafter"/>
</dbReference>
<dbReference type="Ensembl" id="ENSFTIT00000017600.1">
    <property type="protein sequence ID" value="ENSFTIP00000016884.1"/>
    <property type="gene ID" value="ENSFTIG00000011203.1"/>
</dbReference>
<reference evidence="14" key="2">
    <citation type="submission" date="2025-09" db="UniProtKB">
        <authorList>
            <consortium name="Ensembl"/>
        </authorList>
    </citation>
    <scope>IDENTIFICATION</scope>
</reference>
<feature type="domain" description="C2H2-type" evidence="13">
    <location>
        <begin position="212"/>
        <end position="239"/>
    </location>
</feature>
<keyword evidence="9" id="KW-0804">Transcription</keyword>
<accession>A0A8C4XRQ4</accession>
<evidence type="ECO:0000313" key="15">
    <source>
        <dbReference type="Proteomes" id="UP000694562"/>
    </source>
</evidence>
<evidence type="ECO:0000313" key="14">
    <source>
        <dbReference type="Ensembl" id="ENSFTIP00000016884.1"/>
    </source>
</evidence>
<dbReference type="SMART" id="SM00355">
    <property type="entry name" value="ZnF_C2H2"/>
    <property type="match status" value="4"/>
</dbReference>
<evidence type="ECO:0000256" key="2">
    <source>
        <dbReference type="ARBA" id="ARBA00006991"/>
    </source>
</evidence>
<proteinExistence type="inferred from homology"/>
<dbReference type="GO" id="GO:0000978">
    <property type="term" value="F:RNA polymerase II cis-regulatory region sequence-specific DNA binding"/>
    <property type="evidence" value="ECO:0007669"/>
    <property type="project" value="TreeGrafter"/>
</dbReference>
<dbReference type="PANTHER" id="PTHR24393:SF162">
    <property type="entry name" value="ZINC FINGER PROTEIN 665-LIKE"/>
    <property type="match status" value="1"/>
</dbReference>
<sequence length="327" mass="35958">MLTPTVLPKWGRRWQGCLAHSQLGRSQGGPLGHHHLLPTPQLLEKTPPPRHAPSATRVSRARQRWPFTSGATWASGPLAAPAAGRASPPRGPRVTRRPTPGSQTPPDTSLASWPSRCRPAGPWPPKALQLRGGGKSLGKSRDLWKHQQMHMAAWPFPCLQCGCCFWLRQVLASHQKVHGGEKPFGCADCGKHFTQKHHLLSHWCIHTGEKPFACSHCGHHFSQEHNLVSHQRTRSREYPFACTHCPKAFRDKKTLTLYQHIHTGEKRRVRQDLQPEAAPEEPPAGARGLAGHAGGWLVGWGGGVRPQQGVGGGQSLPAQQPQEVVSR</sequence>
<evidence type="ECO:0000256" key="4">
    <source>
        <dbReference type="ARBA" id="ARBA00022737"/>
    </source>
</evidence>
<dbReference type="SUPFAM" id="SSF57667">
    <property type="entry name" value="beta-beta-alpha zinc fingers"/>
    <property type="match status" value="3"/>
</dbReference>
<keyword evidence="15" id="KW-1185">Reference proteome</keyword>
<feature type="compositionally biased region" description="Gly residues" evidence="12">
    <location>
        <begin position="291"/>
        <end position="314"/>
    </location>
</feature>
<feature type="domain" description="C2H2-type" evidence="13">
    <location>
        <begin position="240"/>
        <end position="267"/>
    </location>
</feature>